<accession>A0ACB9ABF9</accession>
<dbReference type="Proteomes" id="UP001055879">
    <property type="component" value="Linkage Group LG08"/>
</dbReference>
<dbReference type="EMBL" id="CM042054">
    <property type="protein sequence ID" value="KAI3706698.1"/>
    <property type="molecule type" value="Genomic_DNA"/>
</dbReference>
<sequence length="67" mass="7786">MGSEEQKTLKKYYCYILIYSFLQSSVSNQGTWQFYTTRCDLIRVLLSPAPSHFNVAIHLSSFSLFLL</sequence>
<evidence type="ECO:0000313" key="1">
    <source>
        <dbReference type="EMBL" id="KAI3706698.1"/>
    </source>
</evidence>
<evidence type="ECO:0000313" key="2">
    <source>
        <dbReference type="Proteomes" id="UP001055879"/>
    </source>
</evidence>
<keyword evidence="2" id="KW-1185">Reference proteome</keyword>
<name>A0ACB9ABF9_ARCLA</name>
<comment type="caution">
    <text evidence="1">The sequence shown here is derived from an EMBL/GenBank/DDBJ whole genome shotgun (WGS) entry which is preliminary data.</text>
</comment>
<protein>
    <submittedName>
        <fullName evidence="1">Uncharacterized protein</fullName>
    </submittedName>
</protein>
<reference evidence="2" key="1">
    <citation type="journal article" date="2022" name="Mol. Ecol. Resour.">
        <title>The genomes of chicory, endive, great burdock and yacon provide insights into Asteraceae palaeo-polyploidization history and plant inulin production.</title>
        <authorList>
            <person name="Fan W."/>
            <person name="Wang S."/>
            <person name="Wang H."/>
            <person name="Wang A."/>
            <person name="Jiang F."/>
            <person name="Liu H."/>
            <person name="Zhao H."/>
            <person name="Xu D."/>
            <person name="Zhang Y."/>
        </authorList>
    </citation>
    <scope>NUCLEOTIDE SEQUENCE [LARGE SCALE GENOMIC DNA]</scope>
    <source>
        <strain evidence="2">cv. Niubang</strain>
    </source>
</reference>
<reference evidence="1 2" key="2">
    <citation type="journal article" date="2022" name="Mol. Ecol. Resour.">
        <title>The genomes of chicory, endive, great burdock and yacon provide insights into Asteraceae paleo-polyploidization history and plant inulin production.</title>
        <authorList>
            <person name="Fan W."/>
            <person name="Wang S."/>
            <person name="Wang H."/>
            <person name="Wang A."/>
            <person name="Jiang F."/>
            <person name="Liu H."/>
            <person name="Zhao H."/>
            <person name="Xu D."/>
            <person name="Zhang Y."/>
        </authorList>
    </citation>
    <scope>NUCLEOTIDE SEQUENCE [LARGE SCALE GENOMIC DNA]</scope>
    <source>
        <strain evidence="2">cv. Niubang</strain>
    </source>
</reference>
<organism evidence="1 2">
    <name type="scientific">Arctium lappa</name>
    <name type="common">Greater burdock</name>
    <name type="synonym">Lappa major</name>
    <dbReference type="NCBI Taxonomy" id="4217"/>
    <lineage>
        <taxon>Eukaryota</taxon>
        <taxon>Viridiplantae</taxon>
        <taxon>Streptophyta</taxon>
        <taxon>Embryophyta</taxon>
        <taxon>Tracheophyta</taxon>
        <taxon>Spermatophyta</taxon>
        <taxon>Magnoliopsida</taxon>
        <taxon>eudicotyledons</taxon>
        <taxon>Gunneridae</taxon>
        <taxon>Pentapetalae</taxon>
        <taxon>asterids</taxon>
        <taxon>campanulids</taxon>
        <taxon>Asterales</taxon>
        <taxon>Asteraceae</taxon>
        <taxon>Carduoideae</taxon>
        <taxon>Cardueae</taxon>
        <taxon>Arctiinae</taxon>
        <taxon>Arctium</taxon>
    </lineage>
</organism>
<gene>
    <name evidence="1" type="ORF">L6452_24617</name>
</gene>
<proteinExistence type="predicted"/>